<dbReference type="PANTHER" id="PTHR22912:SF217">
    <property type="entry name" value="DIHYDROLIPOYL DEHYDROGENASE"/>
    <property type="match status" value="1"/>
</dbReference>
<dbReference type="OrthoDB" id="9776382at2"/>
<dbReference type="STRING" id="657014.SAMN04488092_101113"/>
<feature type="binding site" evidence="14">
    <location>
        <position position="310"/>
    </location>
    <ligand>
        <name>FAD</name>
        <dbReference type="ChEBI" id="CHEBI:57692"/>
    </ligand>
</feature>
<dbReference type="Pfam" id="PF02852">
    <property type="entry name" value="Pyr_redox_dim"/>
    <property type="match status" value="1"/>
</dbReference>
<evidence type="ECO:0000256" key="6">
    <source>
        <dbReference type="ARBA" id="ARBA00022630"/>
    </source>
</evidence>
<feature type="binding site" evidence="14">
    <location>
        <position position="203"/>
    </location>
    <ligand>
        <name>NAD(+)</name>
        <dbReference type="ChEBI" id="CHEBI:57540"/>
    </ligand>
</feature>
<dbReference type="AlphaFoldDB" id="A0A1H8YTT0"/>
<evidence type="ECO:0000259" key="17">
    <source>
        <dbReference type="Pfam" id="PF02852"/>
    </source>
</evidence>
<evidence type="ECO:0000259" key="18">
    <source>
        <dbReference type="Pfam" id="PF07992"/>
    </source>
</evidence>
<keyword evidence="6 16" id="KW-0285">Flavoprotein</keyword>
<evidence type="ECO:0000256" key="10">
    <source>
        <dbReference type="ARBA" id="ARBA00023157"/>
    </source>
</evidence>
<dbReference type="InterPro" id="IPR016156">
    <property type="entry name" value="FAD/NAD-linked_Rdtase_dimer_sf"/>
</dbReference>
<feature type="disulfide bond" description="Redox-active" evidence="15">
    <location>
        <begin position="43"/>
        <end position="48"/>
    </location>
</feature>
<proteinExistence type="inferred from homology"/>
<comment type="catalytic activity">
    <reaction evidence="12 16">
        <text>N(6)-[(R)-dihydrolipoyl]-L-lysyl-[protein] + NAD(+) = N(6)-[(R)-lipoyl]-L-lysyl-[protein] + NADH + H(+)</text>
        <dbReference type="Rhea" id="RHEA:15045"/>
        <dbReference type="Rhea" id="RHEA-COMP:10474"/>
        <dbReference type="Rhea" id="RHEA-COMP:10475"/>
        <dbReference type="ChEBI" id="CHEBI:15378"/>
        <dbReference type="ChEBI" id="CHEBI:57540"/>
        <dbReference type="ChEBI" id="CHEBI:57945"/>
        <dbReference type="ChEBI" id="CHEBI:83099"/>
        <dbReference type="ChEBI" id="CHEBI:83100"/>
        <dbReference type="EC" id="1.8.1.4"/>
    </reaction>
</comment>
<evidence type="ECO:0000256" key="15">
    <source>
        <dbReference type="PIRSR" id="PIRSR000350-4"/>
    </source>
</evidence>
<dbReference type="InterPro" id="IPR036188">
    <property type="entry name" value="FAD/NAD-bd_sf"/>
</dbReference>
<comment type="subcellular location">
    <subcellularLocation>
        <location evidence="1">Cytoplasm</location>
    </subcellularLocation>
</comment>
<evidence type="ECO:0000256" key="1">
    <source>
        <dbReference type="ARBA" id="ARBA00004496"/>
    </source>
</evidence>
<evidence type="ECO:0000313" key="19">
    <source>
        <dbReference type="EMBL" id="SEP55624.1"/>
    </source>
</evidence>
<dbReference type="Pfam" id="PF07992">
    <property type="entry name" value="Pyr_redox_2"/>
    <property type="match status" value="1"/>
</dbReference>
<reference evidence="19 20" key="1">
    <citation type="submission" date="2016-10" db="EMBL/GenBank/DDBJ databases">
        <authorList>
            <person name="de Groot N.N."/>
        </authorList>
    </citation>
    <scope>NUCLEOTIDE SEQUENCE [LARGE SCALE GENOMIC DNA]</scope>
    <source>
        <strain evidence="19 20">DSM 22007</strain>
    </source>
</reference>
<evidence type="ECO:0000256" key="5">
    <source>
        <dbReference type="ARBA" id="ARBA00022490"/>
    </source>
</evidence>
<keyword evidence="10" id="KW-1015">Disulfide bond</keyword>
<dbReference type="FunFam" id="3.30.390.30:FF:000001">
    <property type="entry name" value="Dihydrolipoyl dehydrogenase"/>
    <property type="match status" value="1"/>
</dbReference>
<dbReference type="SUPFAM" id="SSF55424">
    <property type="entry name" value="FAD/NAD-linked reductases, dimerisation (C-terminal) domain"/>
    <property type="match status" value="1"/>
</dbReference>
<dbReference type="InterPro" id="IPR006258">
    <property type="entry name" value="Lipoamide_DH"/>
</dbReference>
<accession>A0A1H8YTT0</accession>
<evidence type="ECO:0000256" key="9">
    <source>
        <dbReference type="ARBA" id="ARBA00023027"/>
    </source>
</evidence>
<evidence type="ECO:0000256" key="14">
    <source>
        <dbReference type="PIRSR" id="PIRSR000350-3"/>
    </source>
</evidence>
<dbReference type="Proteomes" id="UP000198634">
    <property type="component" value="Unassembled WGS sequence"/>
</dbReference>
<keyword evidence="11 16" id="KW-0676">Redox-active center</keyword>
<comment type="cofactor">
    <cofactor evidence="14 16">
        <name>FAD</name>
        <dbReference type="ChEBI" id="CHEBI:57692"/>
    </cofactor>
    <text evidence="14 16">Binds 1 FAD per subunit.</text>
</comment>
<keyword evidence="20" id="KW-1185">Reference proteome</keyword>
<dbReference type="NCBIfam" id="TIGR01350">
    <property type="entry name" value="lipoamide_DH"/>
    <property type="match status" value="1"/>
</dbReference>
<dbReference type="InterPro" id="IPR004099">
    <property type="entry name" value="Pyr_nucl-diS_OxRdtase_dimer"/>
</dbReference>
<feature type="binding site" evidence="14">
    <location>
        <position position="270"/>
    </location>
    <ligand>
        <name>NAD(+)</name>
        <dbReference type="ChEBI" id="CHEBI:57540"/>
    </ligand>
</feature>
<dbReference type="GO" id="GO:0006103">
    <property type="term" value="P:2-oxoglutarate metabolic process"/>
    <property type="evidence" value="ECO:0007669"/>
    <property type="project" value="TreeGrafter"/>
</dbReference>
<evidence type="ECO:0000256" key="13">
    <source>
        <dbReference type="PIRSR" id="PIRSR000350-2"/>
    </source>
</evidence>
<feature type="domain" description="FAD/NAD(P)-binding" evidence="18">
    <location>
        <begin position="6"/>
        <end position="325"/>
    </location>
</feature>
<dbReference type="EC" id="1.8.1.4" evidence="3 16"/>
<evidence type="ECO:0000313" key="20">
    <source>
        <dbReference type="Proteomes" id="UP000198634"/>
    </source>
</evidence>
<keyword evidence="14" id="KW-0547">Nucleotide-binding</keyword>
<dbReference type="Gene3D" id="3.30.390.30">
    <property type="match status" value="1"/>
</dbReference>
<sequence length="464" mass="49128">MAAKSFDVIVIGAGPGGYVAAIRGAQLGLSVAVVEREHMGGICLNWGCIPTKALLRSSEVFHLMHRAKEFGLSADSIGFDLDAVVKRSRGVAKQLNGGVGHLLKKNKVTVFMGQATLPAKGKVSVTTDSGTEELTAKSIILATGARARELPGLEADGDLVWTYKHALTPVRMPKKLLVIGSGAIGIEFASFYNTLGADTTVVEVMDRILPVEDAEISAFAKKAFEKQGMKILQKAAVKKLDRAKGKVTAHIEIGGKVETQEFDTVISAVGIVGNVEDLGLEALGVQIDRTHVVTDAYCRTAVDGLYAIGDIAGAPWLAHKASHEGVMVAELIAGGTPHPVKPESIAGCTYCYPQVASVGLTEAKAVEAGYDIKVGRFPFIGNGKAIALGEPEGMVKTIFDAKTGELLGAHMIGAEVTELIQGYVVGRQLETTEEDLMQTVFPHPTLSEMMHESVLDAFGKAIHF</sequence>
<protein>
    <recommendedName>
        <fullName evidence="4 16">Dihydrolipoyl dehydrogenase</fullName>
        <ecNumber evidence="3 16">1.8.1.4</ecNumber>
    </recommendedName>
</protein>
<dbReference type="InterPro" id="IPR050151">
    <property type="entry name" value="Class-I_Pyr_Nuc-Dis_Oxidored"/>
</dbReference>
<evidence type="ECO:0000256" key="7">
    <source>
        <dbReference type="ARBA" id="ARBA00022827"/>
    </source>
</evidence>
<name>A0A1H8YTT0_9RHOB</name>
<feature type="binding site" evidence="14">
    <location>
        <position position="52"/>
    </location>
    <ligand>
        <name>FAD</name>
        <dbReference type="ChEBI" id="CHEBI:57692"/>
    </ligand>
</feature>
<evidence type="ECO:0000256" key="16">
    <source>
        <dbReference type="RuleBase" id="RU003692"/>
    </source>
</evidence>
<dbReference type="PRINTS" id="PR00368">
    <property type="entry name" value="FADPNR"/>
</dbReference>
<evidence type="ECO:0000256" key="4">
    <source>
        <dbReference type="ARBA" id="ARBA00016961"/>
    </source>
</evidence>
<dbReference type="GO" id="GO:0004148">
    <property type="term" value="F:dihydrolipoyl dehydrogenase (NADH) activity"/>
    <property type="evidence" value="ECO:0007669"/>
    <property type="project" value="UniProtKB-EC"/>
</dbReference>
<dbReference type="InterPro" id="IPR001100">
    <property type="entry name" value="Pyr_nuc-diS_OxRdtase"/>
</dbReference>
<feature type="active site" description="Proton acceptor" evidence="13">
    <location>
        <position position="443"/>
    </location>
</feature>
<dbReference type="InterPro" id="IPR023753">
    <property type="entry name" value="FAD/NAD-binding_dom"/>
</dbReference>
<comment type="miscellaneous">
    <text evidence="16">The active site is a redox-active disulfide bond.</text>
</comment>
<dbReference type="PRINTS" id="PR00411">
    <property type="entry name" value="PNDRDTASEI"/>
</dbReference>
<dbReference type="Gene3D" id="3.50.50.60">
    <property type="entry name" value="FAD/NAD(P)-binding domain"/>
    <property type="match status" value="2"/>
</dbReference>
<dbReference type="InterPro" id="IPR012999">
    <property type="entry name" value="Pyr_OxRdtase_I_AS"/>
</dbReference>
<evidence type="ECO:0000256" key="2">
    <source>
        <dbReference type="ARBA" id="ARBA00007532"/>
    </source>
</evidence>
<dbReference type="GO" id="GO:0050660">
    <property type="term" value="F:flavin adenine dinucleotide binding"/>
    <property type="evidence" value="ECO:0007669"/>
    <property type="project" value="InterPro"/>
</dbReference>
<comment type="similarity">
    <text evidence="2 16">Belongs to the class-I pyridine nucleotide-disulfide oxidoreductase family.</text>
</comment>
<evidence type="ECO:0000256" key="3">
    <source>
        <dbReference type="ARBA" id="ARBA00012608"/>
    </source>
</evidence>
<evidence type="ECO:0000256" key="8">
    <source>
        <dbReference type="ARBA" id="ARBA00023002"/>
    </source>
</evidence>
<dbReference type="PROSITE" id="PS00076">
    <property type="entry name" value="PYRIDINE_REDOX_1"/>
    <property type="match status" value="1"/>
</dbReference>
<keyword evidence="5" id="KW-0963">Cytoplasm</keyword>
<feature type="binding site" evidence="14">
    <location>
        <begin position="180"/>
        <end position="187"/>
    </location>
    <ligand>
        <name>NAD(+)</name>
        <dbReference type="ChEBI" id="CHEBI:57540"/>
    </ligand>
</feature>
<dbReference type="PANTHER" id="PTHR22912">
    <property type="entry name" value="DISULFIDE OXIDOREDUCTASE"/>
    <property type="match status" value="1"/>
</dbReference>
<dbReference type="GO" id="GO:0005737">
    <property type="term" value="C:cytoplasm"/>
    <property type="evidence" value="ECO:0007669"/>
    <property type="project" value="UniProtKB-SubCell"/>
</dbReference>
<organism evidence="19 20">
    <name type="scientific">Thalassovita taeanensis</name>
    <dbReference type="NCBI Taxonomy" id="657014"/>
    <lineage>
        <taxon>Bacteria</taxon>
        <taxon>Pseudomonadati</taxon>
        <taxon>Pseudomonadota</taxon>
        <taxon>Alphaproteobacteria</taxon>
        <taxon>Rhodobacterales</taxon>
        <taxon>Roseobacteraceae</taxon>
        <taxon>Thalassovita</taxon>
    </lineage>
</organism>
<dbReference type="RefSeq" id="WP_090266752.1">
    <property type="nucleotide sequence ID" value="NZ_FOEP01000001.1"/>
</dbReference>
<dbReference type="SUPFAM" id="SSF51905">
    <property type="entry name" value="FAD/NAD(P)-binding domain"/>
    <property type="match status" value="1"/>
</dbReference>
<keyword evidence="9 14" id="KW-0520">NAD</keyword>
<keyword evidence="8 16" id="KW-0560">Oxidoreductase</keyword>
<gene>
    <name evidence="19" type="ORF">SAMN04488092_101113</name>
</gene>
<dbReference type="PIRSF" id="PIRSF000350">
    <property type="entry name" value="Mercury_reductase_MerA"/>
    <property type="match status" value="1"/>
</dbReference>
<feature type="domain" description="Pyridine nucleotide-disulphide oxidoreductase dimerisation" evidence="17">
    <location>
        <begin position="345"/>
        <end position="453"/>
    </location>
</feature>
<dbReference type="EMBL" id="FOEP01000001">
    <property type="protein sequence ID" value="SEP55624.1"/>
    <property type="molecule type" value="Genomic_DNA"/>
</dbReference>
<evidence type="ECO:0000256" key="11">
    <source>
        <dbReference type="ARBA" id="ARBA00023284"/>
    </source>
</evidence>
<evidence type="ECO:0000256" key="12">
    <source>
        <dbReference type="ARBA" id="ARBA00049187"/>
    </source>
</evidence>
<keyword evidence="7 14" id="KW-0274">FAD</keyword>